<protein>
    <submittedName>
        <fullName evidence="5">Ankyrin repeat domain-containing protein</fullName>
    </submittedName>
</protein>
<dbReference type="PROSITE" id="PS50297">
    <property type="entry name" value="ANK_REP_REGION"/>
    <property type="match status" value="4"/>
</dbReference>
<reference evidence="5 6" key="1">
    <citation type="journal article" date="2021" name="BMC Genomics">
        <title>Telomere-to-telomere genome assembly of asparaginase-producing Trichoderma simmonsii.</title>
        <authorList>
            <person name="Chung D."/>
            <person name="Kwon Y.M."/>
            <person name="Yang Y."/>
        </authorList>
    </citation>
    <scope>NUCLEOTIDE SEQUENCE [LARGE SCALE GENOMIC DNA]</scope>
    <source>
        <strain evidence="5 6">GH-Sj1</strain>
    </source>
</reference>
<dbReference type="SMART" id="SM00248">
    <property type="entry name" value="ANK"/>
    <property type="match status" value="8"/>
</dbReference>
<dbReference type="Pfam" id="PF24883">
    <property type="entry name" value="NPHP3_N"/>
    <property type="match status" value="1"/>
</dbReference>
<evidence type="ECO:0000313" key="5">
    <source>
        <dbReference type="EMBL" id="QYT03119.1"/>
    </source>
</evidence>
<keyword evidence="6" id="KW-1185">Reference proteome</keyword>
<proteinExistence type="predicted"/>
<feature type="repeat" description="ANK" evidence="2">
    <location>
        <begin position="710"/>
        <end position="742"/>
    </location>
</feature>
<sequence length="852" mass="95022">MATTSSSHINSHGGGSQNIHTGDGPQYNNDKGHQFNHNNFYGTNIKDPAYEEAERLQKEKEECLRSLSYQNIDARKIDISSAHPTTCNWLFNTEQFQQWCQRTELSSHNGVLWIKGNPGTGKSTLMKHTLQYCEGKLFEKAIVAAHFFNARGDSFEQKPIGMLRSLVYQLILKESSTYERFIPLFRNKRQKHTECAWREPELQDFLLSEILVCPKPLVLFVDALDECSESHVRSLVRFLEDLSIKAKMTLNICLSSRHYPNISMEKHLELVVETTSEHNKDIIKYAGDKLTKIDEQIKTKVLQKASGVFMWVVLVIEMLNRAYDEGQLEAMHQLLQEVPSDLDEVFLTLLSKDNPRKQETLFMLQFVLFTRKLLKPSELYFATLAEMEVHVGPWDPARITPDDIRRRITHSSRGLIEVRQRGTVQFIHESVKDFLVRNKRLRILDPDLESDITSRSHERLRSCCMSYITTQFSQPATDTAQIIALGNQYPFLEYASTYILSHAELSDSVKQTQFLQFLHDSPLILERMRLFHNTFEKNSPTCIKGVSLLHMFAYHDLNRLMKILPEKEIDVDAHGGFFGTAPQTAAAGDRREVVKTLLQKGANINVQGGFFNTALQAAAAMNWDKEIVSMLLKDGANTNAQGGFFGTALNAAAAKGDLDIIKMLLKEGANINAQGGVFGTVLQAAAVNGHQAAVEILLEKGADINAQGGIFNTALQAAASEGHKEVISMLLKEGVNINAQGGFFGTALQAAAAKGKKDIVKILLEGGADIDIQSGAYGTALRAAVSEGHKIIARMLLKEGEKVHNQKDISGTTLNTAIVESEKTITDIRGADVNTRGGADGVSFPSSYIHRQ</sequence>
<dbReference type="InterPro" id="IPR036770">
    <property type="entry name" value="Ankyrin_rpt-contain_sf"/>
</dbReference>
<dbReference type="PANTHER" id="PTHR10039">
    <property type="entry name" value="AMELOGENIN"/>
    <property type="match status" value="1"/>
</dbReference>
<dbReference type="InterPro" id="IPR027417">
    <property type="entry name" value="P-loop_NTPase"/>
</dbReference>
<organism evidence="5 6">
    <name type="scientific">Trichoderma simmonsii</name>
    <dbReference type="NCBI Taxonomy" id="1491479"/>
    <lineage>
        <taxon>Eukaryota</taxon>
        <taxon>Fungi</taxon>
        <taxon>Dikarya</taxon>
        <taxon>Ascomycota</taxon>
        <taxon>Pezizomycotina</taxon>
        <taxon>Sordariomycetes</taxon>
        <taxon>Hypocreomycetidae</taxon>
        <taxon>Hypocreales</taxon>
        <taxon>Hypocreaceae</taxon>
        <taxon>Trichoderma</taxon>
    </lineage>
</organism>
<dbReference type="Gene3D" id="3.40.50.300">
    <property type="entry name" value="P-loop containing nucleotide triphosphate hydrolases"/>
    <property type="match status" value="1"/>
</dbReference>
<feature type="compositionally biased region" description="Low complexity" evidence="3">
    <location>
        <begin position="1"/>
        <end position="11"/>
    </location>
</feature>
<dbReference type="AlphaFoldDB" id="A0A8G0LIU0"/>
<gene>
    <name evidence="5" type="ORF">H0G86_010087</name>
</gene>
<dbReference type="EMBL" id="CP075868">
    <property type="protein sequence ID" value="QYT03119.1"/>
    <property type="molecule type" value="Genomic_DNA"/>
</dbReference>
<keyword evidence="1" id="KW-0677">Repeat</keyword>
<evidence type="ECO:0000256" key="2">
    <source>
        <dbReference type="PROSITE-ProRule" id="PRU00023"/>
    </source>
</evidence>
<feature type="repeat" description="ANK" evidence="2">
    <location>
        <begin position="680"/>
        <end position="709"/>
    </location>
</feature>
<evidence type="ECO:0000313" key="6">
    <source>
        <dbReference type="Proteomes" id="UP000826661"/>
    </source>
</evidence>
<feature type="repeat" description="ANK" evidence="2">
    <location>
        <begin position="746"/>
        <end position="775"/>
    </location>
</feature>
<evidence type="ECO:0000259" key="4">
    <source>
        <dbReference type="Pfam" id="PF24883"/>
    </source>
</evidence>
<dbReference type="Pfam" id="PF12796">
    <property type="entry name" value="Ank_2"/>
    <property type="match status" value="2"/>
</dbReference>
<dbReference type="Proteomes" id="UP000826661">
    <property type="component" value="Chromosome V"/>
</dbReference>
<evidence type="ECO:0000256" key="3">
    <source>
        <dbReference type="SAM" id="MobiDB-lite"/>
    </source>
</evidence>
<keyword evidence="2" id="KW-0040">ANK repeat</keyword>
<evidence type="ECO:0000256" key="1">
    <source>
        <dbReference type="ARBA" id="ARBA00022737"/>
    </source>
</evidence>
<accession>A0A8G0LIU0</accession>
<dbReference type="Pfam" id="PF00023">
    <property type="entry name" value="Ank"/>
    <property type="match status" value="1"/>
</dbReference>
<name>A0A8G0LIU0_9HYPO</name>
<feature type="region of interest" description="Disordered" evidence="3">
    <location>
        <begin position="1"/>
        <end position="41"/>
    </location>
</feature>
<dbReference type="SUPFAM" id="SSF52540">
    <property type="entry name" value="P-loop containing nucleoside triphosphate hydrolases"/>
    <property type="match status" value="1"/>
</dbReference>
<feature type="domain" description="Nephrocystin 3-like N-terminal" evidence="4">
    <location>
        <begin position="86"/>
        <end position="257"/>
    </location>
</feature>
<dbReference type="PROSITE" id="PS50088">
    <property type="entry name" value="ANK_REPEAT"/>
    <property type="match status" value="4"/>
</dbReference>
<feature type="repeat" description="ANK" evidence="2">
    <location>
        <begin position="647"/>
        <end position="676"/>
    </location>
</feature>
<dbReference type="InterPro" id="IPR002110">
    <property type="entry name" value="Ankyrin_rpt"/>
</dbReference>
<dbReference type="Gene3D" id="1.25.40.20">
    <property type="entry name" value="Ankyrin repeat-containing domain"/>
    <property type="match status" value="1"/>
</dbReference>
<dbReference type="PANTHER" id="PTHR10039:SF5">
    <property type="entry name" value="NACHT DOMAIN-CONTAINING PROTEIN"/>
    <property type="match status" value="1"/>
</dbReference>
<dbReference type="InterPro" id="IPR056884">
    <property type="entry name" value="NPHP3-like_N"/>
</dbReference>
<dbReference type="PRINTS" id="PR01415">
    <property type="entry name" value="ANKYRIN"/>
</dbReference>
<dbReference type="SUPFAM" id="SSF48403">
    <property type="entry name" value="Ankyrin repeat"/>
    <property type="match status" value="1"/>
</dbReference>